<dbReference type="Gene3D" id="1.20.1250.20">
    <property type="entry name" value="MFS general substrate transporter like domains"/>
    <property type="match status" value="2"/>
</dbReference>
<keyword evidence="6 25" id="KW-0472">Membrane</keyword>
<feature type="transmembrane region" description="Helical" evidence="25">
    <location>
        <begin position="319"/>
        <end position="338"/>
    </location>
</feature>
<evidence type="ECO:0000256" key="23">
    <source>
        <dbReference type="ARBA" id="ARBA00045709"/>
    </source>
</evidence>
<evidence type="ECO:0000256" key="20">
    <source>
        <dbReference type="ARBA" id="ARBA00044924"/>
    </source>
</evidence>
<evidence type="ECO:0000313" key="27">
    <source>
        <dbReference type="EMBL" id="MBU3853024.1"/>
    </source>
</evidence>
<evidence type="ECO:0000256" key="2">
    <source>
        <dbReference type="ARBA" id="ARBA00008335"/>
    </source>
</evidence>
<evidence type="ECO:0000256" key="11">
    <source>
        <dbReference type="ARBA" id="ARBA00044884"/>
    </source>
</evidence>
<evidence type="ECO:0000256" key="19">
    <source>
        <dbReference type="ARBA" id="ARBA00044919"/>
    </source>
</evidence>
<feature type="transmembrane region" description="Helical" evidence="25">
    <location>
        <begin position="381"/>
        <end position="404"/>
    </location>
</feature>
<feature type="transmembrane region" description="Helical" evidence="25">
    <location>
        <begin position="20"/>
        <end position="43"/>
    </location>
</feature>
<accession>A0A9E2P0P6</accession>
<evidence type="ECO:0000259" key="26">
    <source>
        <dbReference type="PROSITE" id="PS50850"/>
    </source>
</evidence>
<keyword evidence="7" id="KW-0458">Lysosome</keyword>
<dbReference type="PANTHER" id="PTHR23512:SF3">
    <property type="entry name" value="MAJOR FACILITATOR SUPERFAMILY DOMAIN-CONTAINING PROTEIN 1"/>
    <property type="match status" value="1"/>
</dbReference>
<evidence type="ECO:0000256" key="7">
    <source>
        <dbReference type="ARBA" id="ARBA00023228"/>
    </source>
</evidence>
<evidence type="ECO:0000313" key="28">
    <source>
        <dbReference type="Proteomes" id="UP000823865"/>
    </source>
</evidence>
<dbReference type="InterPro" id="IPR052187">
    <property type="entry name" value="MFSD1"/>
</dbReference>
<name>A0A9E2P0P6_9BACT</name>
<keyword evidence="3" id="KW-0813">Transport</keyword>
<comment type="catalytic activity">
    <reaction evidence="9">
        <text>L-histidyl-glycine(out) = L-histidyl-glycine(in)</text>
        <dbReference type="Rhea" id="RHEA:79395"/>
        <dbReference type="ChEBI" id="CHEBI:229957"/>
    </reaction>
</comment>
<evidence type="ECO:0000256" key="24">
    <source>
        <dbReference type="ARBA" id="ARBA00046376"/>
    </source>
</evidence>
<feature type="transmembrane region" description="Helical" evidence="25">
    <location>
        <begin position="196"/>
        <end position="217"/>
    </location>
</feature>
<evidence type="ECO:0000256" key="6">
    <source>
        <dbReference type="ARBA" id="ARBA00023136"/>
    </source>
</evidence>
<protein>
    <recommendedName>
        <fullName evidence="21">Lysosomal dipeptide transporter MFSD1</fullName>
    </recommendedName>
    <alternativeName>
        <fullName evidence="22">Major facilitator superfamily domain-containing protein 1</fullName>
    </alternativeName>
</protein>
<comment type="subcellular location">
    <subcellularLocation>
        <location evidence="1">Lysosome membrane</location>
        <topology evidence="1">Multi-pass membrane protein</topology>
    </subcellularLocation>
</comment>
<evidence type="ECO:0000256" key="15">
    <source>
        <dbReference type="ARBA" id="ARBA00044899"/>
    </source>
</evidence>
<feature type="transmembrane region" description="Helical" evidence="25">
    <location>
        <begin position="424"/>
        <end position="441"/>
    </location>
</feature>
<comment type="similarity">
    <text evidence="2">Belongs to the major facilitator superfamily.</text>
</comment>
<feature type="transmembrane region" description="Helical" evidence="25">
    <location>
        <begin position="292"/>
        <end position="312"/>
    </location>
</feature>
<evidence type="ECO:0000256" key="13">
    <source>
        <dbReference type="ARBA" id="ARBA00044893"/>
    </source>
</evidence>
<comment type="catalytic activity">
    <reaction evidence="10">
        <text>L-alpha-aminoacyl-L-arginine(out) = L-alpha-aminoacyl-L-arginine(in)</text>
        <dbReference type="Rhea" id="RHEA:79367"/>
        <dbReference type="ChEBI" id="CHEBI:229968"/>
    </reaction>
</comment>
<gene>
    <name evidence="27" type="ORF">H9789_04265</name>
</gene>
<dbReference type="InterPro" id="IPR020846">
    <property type="entry name" value="MFS_dom"/>
</dbReference>
<evidence type="ECO:0000256" key="12">
    <source>
        <dbReference type="ARBA" id="ARBA00044891"/>
    </source>
</evidence>
<comment type="catalytic activity">
    <reaction evidence="15">
        <text>L-arginyl-L-alpha-amino acid(out) = L-arginyl-L-alpha-amino acid(in)</text>
        <dbReference type="Rhea" id="RHEA:79371"/>
        <dbReference type="ChEBI" id="CHEBI:84315"/>
    </reaction>
</comment>
<reference evidence="27" key="2">
    <citation type="submission" date="2021-04" db="EMBL/GenBank/DDBJ databases">
        <authorList>
            <person name="Gilroy R."/>
        </authorList>
    </citation>
    <scope>NUCLEOTIDE SEQUENCE</scope>
    <source>
        <strain evidence="27">G3-2149</strain>
    </source>
</reference>
<feature type="transmembrane region" description="Helical" evidence="25">
    <location>
        <begin position="253"/>
        <end position="272"/>
    </location>
</feature>
<comment type="catalytic activity">
    <reaction evidence="14">
        <text>L-aspartyl-L-lysine(out) = L-aspartyl-L-lysine(in)</text>
        <dbReference type="Rhea" id="RHEA:79411"/>
        <dbReference type="ChEBI" id="CHEBI:229953"/>
    </reaction>
</comment>
<feature type="transmembrane region" description="Helical" evidence="25">
    <location>
        <begin position="126"/>
        <end position="152"/>
    </location>
</feature>
<comment type="function">
    <text evidence="23">Lysosomal dipeptide uniporter that selectively exports lysine, arginine or histidine-containing dipeptides with a net positive charge from the lysosome lumen into the cytosol. Could play a role in a specific type of protein O-glycosylation indirectly regulating macrophages migration and tissue invasion. Also essential for liver homeostasis.</text>
</comment>
<keyword evidence="4 25" id="KW-0812">Transmembrane</keyword>
<keyword evidence="5 25" id="KW-1133">Transmembrane helix</keyword>
<comment type="catalytic activity">
    <reaction evidence="20">
        <text>L-lysyl-glycine(out) = L-lysyl-glycine(in)</text>
        <dbReference type="Rhea" id="RHEA:79407"/>
        <dbReference type="ChEBI" id="CHEBI:191202"/>
    </reaction>
</comment>
<dbReference type="SUPFAM" id="SSF103473">
    <property type="entry name" value="MFS general substrate transporter"/>
    <property type="match status" value="1"/>
</dbReference>
<evidence type="ECO:0000256" key="25">
    <source>
        <dbReference type="SAM" id="Phobius"/>
    </source>
</evidence>
<evidence type="ECO:0000256" key="9">
    <source>
        <dbReference type="ARBA" id="ARBA00044878"/>
    </source>
</evidence>
<dbReference type="Pfam" id="PF07690">
    <property type="entry name" value="MFS_1"/>
    <property type="match status" value="2"/>
</dbReference>
<dbReference type="GO" id="GO:0022857">
    <property type="term" value="F:transmembrane transporter activity"/>
    <property type="evidence" value="ECO:0007669"/>
    <property type="project" value="InterPro"/>
</dbReference>
<organism evidence="27 28">
    <name type="scientific">Candidatus Paraprevotella stercoravium</name>
    <dbReference type="NCBI Taxonomy" id="2838725"/>
    <lineage>
        <taxon>Bacteria</taxon>
        <taxon>Pseudomonadati</taxon>
        <taxon>Bacteroidota</taxon>
        <taxon>Bacteroidia</taxon>
        <taxon>Bacteroidales</taxon>
        <taxon>Prevotellaceae</taxon>
        <taxon>Paraprevotella</taxon>
    </lineage>
</organism>
<evidence type="ECO:0000256" key="18">
    <source>
        <dbReference type="ARBA" id="ARBA00044912"/>
    </source>
</evidence>
<evidence type="ECO:0000256" key="21">
    <source>
        <dbReference type="ARBA" id="ARBA00044985"/>
    </source>
</evidence>
<reference evidence="27" key="1">
    <citation type="journal article" date="2021" name="PeerJ">
        <title>Extensive microbial diversity within the chicken gut microbiome revealed by metagenomics and culture.</title>
        <authorList>
            <person name="Gilroy R."/>
            <person name="Ravi A."/>
            <person name="Getino M."/>
            <person name="Pursley I."/>
            <person name="Horton D.L."/>
            <person name="Alikhan N.F."/>
            <person name="Baker D."/>
            <person name="Gharbi K."/>
            <person name="Hall N."/>
            <person name="Watson M."/>
            <person name="Adriaenssens E.M."/>
            <person name="Foster-Nyarko E."/>
            <person name="Jarju S."/>
            <person name="Secka A."/>
            <person name="Antonio M."/>
            <person name="Oren A."/>
            <person name="Chaudhuri R.R."/>
            <person name="La Ragione R."/>
            <person name="Hildebrand F."/>
            <person name="Pallen M.J."/>
        </authorList>
    </citation>
    <scope>NUCLEOTIDE SEQUENCE</scope>
    <source>
        <strain evidence="27">G3-2149</strain>
    </source>
</reference>
<evidence type="ECO:0000256" key="5">
    <source>
        <dbReference type="ARBA" id="ARBA00022989"/>
    </source>
</evidence>
<dbReference type="InterPro" id="IPR036259">
    <property type="entry name" value="MFS_trans_sf"/>
</dbReference>
<evidence type="ECO:0000256" key="14">
    <source>
        <dbReference type="ARBA" id="ARBA00044898"/>
    </source>
</evidence>
<feature type="transmembrane region" description="Helical" evidence="25">
    <location>
        <begin position="164"/>
        <end position="190"/>
    </location>
</feature>
<comment type="catalytic activity">
    <reaction evidence="11">
        <text>L-alpha-aminoacyl-L-histidine(out) = L-alpha-aminoacyl-L-histidine(in)</text>
        <dbReference type="Rhea" id="RHEA:79375"/>
        <dbReference type="ChEBI" id="CHEBI:229967"/>
    </reaction>
</comment>
<comment type="caution">
    <text evidence="27">The sequence shown here is derived from an EMBL/GenBank/DDBJ whole genome shotgun (WGS) entry which is preliminary data.</text>
</comment>
<evidence type="ECO:0000256" key="10">
    <source>
        <dbReference type="ARBA" id="ARBA00044881"/>
    </source>
</evidence>
<evidence type="ECO:0000256" key="16">
    <source>
        <dbReference type="ARBA" id="ARBA00044900"/>
    </source>
</evidence>
<feature type="domain" description="Major facilitator superfamily (MFS) profile" evidence="26">
    <location>
        <begin position="22"/>
        <end position="446"/>
    </location>
</feature>
<comment type="subunit">
    <text evidence="24">Homodimer. Interacts with lysosomal protein GLMP (via lumenal domain); the interaction starts while both proteins are still in the endoplasmic reticulum and is required for stabilization of MFSD1 in lysosomes but has no direct effect on its targeting to lysosomes or transporter activity.</text>
</comment>
<feature type="transmembrane region" description="Helical" evidence="25">
    <location>
        <begin position="344"/>
        <end position="369"/>
    </location>
</feature>
<evidence type="ECO:0000256" key="17">
    <source>
        <dbReference type="ARBA" id="ARBA00044903"/>
    </source>
</evidence>
<dbReference type="EMBL" id="JAHLFU010000084">
    <property type="protein sequence ID" value="MBU3853024.1"/>
    <property type="molecule type" value="Genomic_DNA"/>
</dbReference>
<evidence type="ECO:0000256" key="3">
    <source>
        <dbReference type="ARBA" id="ARBA00022448"/>
    </source>
</evidence>
<comment type="catalytic activity">
    <reaction evidence="19">
        <text>L-alanyl-L-lysine(out) = L-alanyl-L-lysine(in)</text>
        <dbReference type="Rhea" id="RHEA:79415"/>
        <dbReference type="ChEBI" id="CHEBI:192470"/>
    </reaction>
</comment>
<proteinExistence type="inferred from homology"/>
<feature type="transmembrane region" description="Helical" evidence="25">
    <location>
        <begin position="94"/>
        <end position="114"/>
    </location>
</feature>
<evidence type="ECO:0000256" key="22">
    <source>
        <dbReference type="ARBA" id="ARBA00045018"/>
    </source>
</evidence>
<comment type="catalytic activity">
    <reaction evidence="17">
        <text>L-arginyl-glycine(out) = L-arginyl-glycine(in)</text>
        <dbReference type="Rhea" id="RHEA:79391"/>
        <dbReference type="ChEBI" id="CHEBI:229955"/>
    </reaction>
</comment>
<comment type="catalytic activity">
    <reaction evidence="16">
        <text>L-lysyl-L-lysine(out) = L-lysyl-L-lysine(in)</text>
        <dbReference type="Rhea" id="RHEA:79403"/>
        <dbReference type="ChEBI" id="CHEBI:229956"/>
    </reaction>
</comment>
<dbReference type="PROSITE" id="PS50850">
    <property type="entry name" value="MFS"/>
    <property type="match status" value="1"/>
</dbReference>
<dbReference type="AlphaFoldDB" id="A0A9E2P0P6"/>
<dbReference type="Proteomes" id="UP000823865">
    <property type="component" value="Unassembled WGS sequence"/>
</dbReference>
<dbReference type="InterPro" id="IPR011701">
    <property type="entry name" value="MFS"/>
</dbReference>
<dbReference type="PANTHER" id="PTHR23512">
    <property type="entry name" value="MAJOR FACILITATOR SUPERFAMILY DOMAIN-CONTAINING PROTEIN 1"/>
    <property type="match status" value="1"/>
</dbReference>
<sequence>MTTVTQNIQQKLSDSKAARWTAMAIVSFTMMCGYFITDVMAPLETLLTQSVAEGGLGWTSAEYGFFSGAYGYINVFLLMLFFGGIILDKMGVRFTGVVSCIFMFVGAAIKWYAISHTFGDATVFGFPAQVALAAFGFAVFGMGAEITGITVSKVIVKWFTGHELALAMGLQVAMARIGTAAALACSLPIANAMGDISAPILFGAICLCIGLIAYIVYCVMDRKLDQSVQTTENAEKEEGFQMSDLKQIFTNKGFWLITILCLMFYAGVFPFLKFATKLMIYKYHVEPQLAGMIPAMLPFGTILLTPLFGSIYDRIGKGATLMIIGSALLTLVHVLFALPILNEWWFAIIVMILLGIAFSLVPSAMWPSVPKIIPMKQLGSAYAIIFYIQNIGLSMVPVLIGWVIEKYSTIQTAEGVTYDYTLPMVIFAVFGFIAILIAMMLKKEDGIKNYGLEKSNIQK</sequence>
<evidence type="ECO:0000256" key="8">
    <source>
        <dbReference type="ARBA" id="ARBA00044876"/>
    </source>
</evidence>
<comment type="catalytic activity">
    <reaction evidence="8">
        <text>L-lysyl-L-alanine(out) = L-lysyl-L-alanine(in)</text>
        <dbReference type="Rhea" id="RHEA:79399"/>
        <dbReference type="ChEBI" id="CHEBI:229954"/>
    </reaction>
</comment>
<comment type="catalytic activity">
    <reaction evidence="18">
        <text>L-histidyl-L-alpha-amino acid(out) = L-histidyl-L-alpha-amino acid(in)</text>
        <dbReference type="Rhea" id="RHEA:79379"/>
        <dbReference type="ChEBI" id="CHEBI:229964"/>
    </reaction>
</comment>
<comment type="catalytic activity">
    <reaction evidence="13">
        <text>L-alpha-aminoacyl-L-lysine(out) = L-alpha-aminoacyl-L-lysine(in)</text>
        <dbReference type="Rhea" id="RHEA:79383"/>
        <dbReference type="ChEBI" id="CHEBI:229966"/>
    </reaction>
</comment>
<evidence type="ECO:0000256" key="4">
    <source>
        <dbReference type="ARBA" id="ARBA00022692"/>
    </source>
</evidence>
<evidence type="ECO:0000256" key="1">
    <source>
        <dbReference type="ARBA" id="ARBA00004155"/>
    </source>
</evidence>
<feature type="transmembrane region" description="Helical" evidence="25">
    <location>
        <begin position="63"/>
        <end position="87"/>
    </location>
</feature>
<comment type="catalytic activity">
    <reaction evidence="12">
        <text>L-lysyl-L-alpha-amino acid(out) = L-lysyl-L-alpha-amino acid(in)</text>
        <dbReference type="Rhea" id="RHEA:79387"/>
        <dbReference type="ChEBI" id="CHEBI:229965"/>
    </reaction>
</comment>
<dbReference type="GO" id="GO:0005765">
    <property type="term" value="C:lysosomal membrane"/>
    <property type="evidence" value="ECO:0007669"/>
    <property type="project" value="UniProtKB-SubCell"/>
</dbReference>